<dbReference type="InterPro" id="IPR012337">
    <property type="entry name" value="RNaseH-like_sf"/>
</dbReference>
<dbReference type="Pfam" id="PF13546">
    <property type="entry name" value="DDE_5"/>
    <property type="match status" value="1"/>
</dbReference>
<name>A0ABU6GDA9_9BACL</name>
<accession>A0ABU6GDA9</accession>
<dbReference type="Gene3D" id="3.90.350.10">
    <property type="entry name" value="Transposase Inhibitor Protein From Tn5, Chain A, domain 1"/>
    <property type="match status" value="1"/>
</dbReference>
<evidence type="ECO:0000313" key="3">
    <source>
        <dbReference type="Proteomes" id="UP001338137"/>
    </source>
</evidence>
<dbReference type="Proteomes" id="UP001338137">
    <property type="component" value="Unassembled WGS sequence"/>
</dbReference>
<feature type="domain" description="Transposase IS701-like DDE" evidence="1">
    <location>
        <begin position="75"/>
        <end position="253"/>
    </location>
</feature>
<dbReference type="InterPro" id="IPR038721">
    <property type="entry name" value="IS701-like_DDE_dom"/>
</dbReference>
<sequence length="452" mass="52096">MLHQKSLSEQAKTRFSILFTTLQIGQLLRKAGINKSFGPSSLAVFQILFSLVFEGRNWFRLLESERGASLPGKDVIYRFLNQGTFAWRKFLHSFASKIIQHFESLIAPSRTRVFIIDDSVLNRNRSKKAELLARVFDHTTGRFTKGFTMLTLGWSDGFSFAPIDFVMLSSAKLVNRICEMKEHIYKRSHGYKRRLEALGRKPDAVVDLLQRALSAGFTADFVLMDSWFTQAPLLQKLHAMGLSVIGMIKEMKQRYRLNGKLMSLKELYSTLPKNKNNEILGAVIVETACGLRVKLVFVQNRNKRREWLAILSTDLTVSADEIVRIYGMRWSIETFFKFTKSFLKLGTEFQGRSFDMLISHTTVVFSRYLVMEFERRQENDAKSLGGLFFLFADEVRDLDYQTALQQLMTFFLQIATAKTKLEKSNVFCQLREWILGLPSYIKGLFIDLSCES</sequence>
<dbReference type="EMBL" id="JARLKY010000097">
    <property type="protein sequence ID" value="MEC0231599.1"/>
    <property type="molecule type" value="Genomic_DNA"/>
</dbReference>
<reference evidence="2 3" key="1">
    <citation type="submission" date="2023-03" db="EMBL/GenBank/DDBJ databases">
        <title>Bacillus Genome Sequencing.</title>
        <authorList>
            <person name="Dunlap C."/>
        </authorList>
    </citation>
    <scope>NUCLEOTIDE SEQUENCE [LARGE SCALE GENOMIC DNA]</scope>
    <source>
        <strain evidence="2 3">BD-533</strain>
    </source>
</reference>
<dbReference type="RefSeq" id="WP_326075607.1">
    <property type="nucleotide sequence ID" value="NZ_JARLKY010000097.1"/>
</dbReference>
<proteinExistence type="predicted"/>
<comment type="caution">
    <text evidence="2">The sequence shown here is derived from an EMBL/GenBank/DDBJ whole genome shotgun (WGS) entry which is preliminary data.</text>
</comment>
<evidence type="ECO:0000259" key="1">
    <source>
        <dbReference type="Pfam" id="PF13546"/>
    </source>
</evidence>
<organism evidence="2 3">
    <name type="scientific">Paenibacillus alba</name>
    <dbReference type="NCBI Taxonomy" id="1197127"/>
    <lineage>
        <taxon>Bacteria</taxon>
        <taxon>Bacillati</taxon>
        <taxon>Bacillota</taxon>
        <taxon>Bacilli</taxon>
        <taxon>Bacillales</taxon>
        <taxon>Paenibacillaceae</taxon>
        <taxon>Paenibacillus</taxon>
    </lineage>
</organism>
<protein>
    <submittedName>
        <fullName evidence="2">Transposase</fullName>
    </submittedName>
</protein>
<evidence type="ECO:0000313" key="2">
    <source>
        <dbReference type="EMBL" id="MEC0231599.1"/>
    </source>
</evidence>
<dbReference type="SUPFAM" id="SSF53098">
    <property type="entry name" value="Ribonuclease H-like"/>
    <property type="match status" value="1"/>
</dbReference>
<keyword evidence="3" id="KW-1185">Reference proteome</keyword>
<gene>
    <name evidence="2" type="ORF">P4I72_31300</name>
</gene>